<dbReference type="EMBL" id="QKWP01000053">
    <property type="protein sequence ID" value="RIB28857.1"/>
    <property type="molecule type" value="Genomic_DNA"/>
</dbReference>
<accession>A0A397W5K3</accession>
<evidence type="ECO:0000313" key="2">
    <source>
        <dbReference type="EMBL" id="RIB28857.1"/>
    </source>
</evidence>
<reference evidence="2 3" key="1">
    <citation type="submission" date="2018-06" db="EMBL/GenBank/DDBJ databases">
        <title>Comparative genomics reveals the genomic features of Rhizophagus irregularis, R. cerebriforme, R. diaphanum and Gigaspora rosea, and their symbiotic lifestyle signature.</title>
        <authorList>
            <person name="Morin E."/>
            <person name="San Clemente H."/>
            <person name="Chen E.C.H."/>
            <person name="De La Providencia I."/>
            <person name="Hainaut M."/>
            <person name="Kuo A."/>
            <person name="Kohler A."/>
            <person name="Murat C."/>
            <person name="Tang N."/>
            <person name="Roy S."/>
            <person name="Loubradou J."/>
            <person name="Henrissat B."/>
            <person name="Grigoriev I.V."/>
            <person name="Corradi N."/>
            <person name="Roux C."/>
            <person name="Martin F.M."/>
        </authorList>
    </citation>
    <scope>NUCLEOTIDE SEQUENCE [LARGE SCALE GENOMIC DNA]</scope>
    <source>
        <strain evidence="2 3">DAOM 194757</strain>
    </source>
</reference>
<comment type="caution">
    <text evidence="2">The sequence shown here is derived from an EMBL/GenBank/DDBJ whole genome shotgun (WGS) entry which is preliminary data.</text>
</comment>
<sequence>MSKFQTKNLFSIVLFVMLFLVLTNADCSGFDTRLLIRGQPCSKSIIDDGNCYTEICRIKGEDTGKCQLTDEQDVGDDCLVDAACKTRSYDPDNFICLDQ</sequence>
<dbReference type="Proteomes" id="UP000266673">
    <property type="component" value="Unassembled WGS sequence"/>
</dbReference>
<dbReference type="AlphaFoldDB" id="A0A397W5K3"/>
<evidence type="ECO:0000313" key="3">
    <source>
        <dbReference type="Proteomes" id="UP000266673"/>
    </source>
</evidence>
<gene>
    <name evidence="2" type="ORF">C2G38_2156823</name>
</gene>
<feature type="signal peptide" evidence="1">
    <location>
        <begin position="1"/>
        <end position="25"/>
    </location>
</feature>
<evidence type="ECO:0000256" key="1">
    <source>
        <dbReference type="SAM" id="SignalP"/>
    </source>
</evidence>
<keyword evidence="3" id="KW-1185">Reference proteome</keyword>
<proteinExistence type="predicted"/>
<name>A0A397W5K3_9GLOM</name>
<keyword evidence="1" id="KW-0732">Signal</keyword>
<protein>
    <submittedName>
        <fullName evidence="2">Uncharacterized protein</fullName>
    </submittedName>
</protein>
<organism evidence="2 3">
    <name type="scientific">Gigaspora rosea</name>
    <dbReference type="NCBI Taxonomy" id="44941"/>
    <lineage>
        <taxon>Eukaryota</taxon>
        <taxon>Fungi</taxon>
        <taxon>Fungi incertae sedis</taxon>
        <taxon>Mucoromycota</taxon>
        <taxon>Glomeromycotina</taxon>
        <taxon>Glomeromycetes</taxon>
        <taxon>Diversisporales</taxon>
        <taxon>Gigasporaceae</taxon>
        <taxon>Gigaspora</taxon>
    </lineage>
</organism>
<dbReference type="OrthoDB" id="2362024at2759"/>
<feature type="chain" id="PRO_5017239518" evidence="1">
    <location>
        <begin position="26"/>
        <end position="99"/>
    </location>
</feature>